<evidence type="ECO:0000256" key="1">
    <source>
        <dbReference type="SAM" id="MobiDB-lite"/>
    </source>
</evidence>
<protein>
    <submittedName>
        <fullName evidence="2">Uncharacterized protein</fullName>
    </submittedName>
</protein>
<dbReference type="AlphaFoldDB" id="K2NRU5"/>
<dbReference type="Proteomes" id="UP000007350">
    <property type="component" value="Unassembled WGS sequence"/>
</dbReference>
<organism evidence="2 3">
    <name type="scientific">Trypanosoma cruzi marinkellei</name>
    <dbReference type="NCBI Taxonomy" id="85056"/>
    <lineage>
        <taxon>Eukaryota</taxon>
        <taxon>Discoba</taxon>
        <taxon>Euglenozoa</taxon>
        <taxon>Kinetoplastea</taxon>
        <taxon>Metakinetoplastina</taxon>
        <taxon>Trypanosomatida</taxon>
        <taxon>Trypanosomatidae</taxon>
        <taxon>Trypanosoma</taxon>
        <taxon>Schizotrypanum</taxon>
    </lineage>
</organism>
<feature type="compositionally biased region" description="Low complexity" evidence="1">
    <location>
        <begin position="346"/>
        <end position="362"/>
    </location>
</feature>
<name>K2NRU5_TRYCR</name>
<proteinExistence type="predicted"/>
<comment type="caution">
    <text evidence="2">The sequence shown here is derived from an EMBL/GenBank/DDBJ whole genome shotgun (WGS) entry which is preliminary data.</text>
</comment>
<evidence type="ECO:0000313" key="3">
    <source>
        <dbReference type="Proteomes" id="UP000007350"/>
    </source>
</evidence>
<feature type="compositionally biased region" description="Basic and acidic residues" evidence="1">
    <location>
        <begin position="315"/>
        <end position="345"/>
    </location>
</feature>
<sequence length="429" mass="48806">MPEFGTQVYWHDIPACPPPWKDEEERARTWRISQRIVGTISDQRYLLAPPRAEILTKRLLGRFAPKRVHRHWGIVCEPYLSPLHGVNMVMSELQVRPITSEEAKEAVNVVCEDYNAMTQQQQQQQQKTAHSGVLSQGGVKTEISTQQSNTAAIDLREAPLLQVVKILCASRGLEVSSFSKAELRRKGRLGVADLLPRRRVIMAFDRSKPKFVFATAVSVKKKKKKKNDAEKSTVCYIQLVAPTSNPVPWRQLLKREMPYFPPNECVVVAVQRHHDDEEYDDDEKNSGDGGPYLRDANVGSEVLLGGNESDNEDLREEKDAQPRHQQEGDNPQKRHKCECADKTDSSDMSEGSESSDSTTASCRSDEAKRRKFVGRDPIFTAEEKLQNDPLFETPVAVLRKLPRKTRGVHDWIQRLINPVARKRLYAINY</sequence>
<dbReference type="EMBL" id="AHKC01010660">
    <property type="protein sequence ID" value="EKF31702.1"/>
    <property type="molecule type" value="Genomic_DNA"/>
</dbReference>
<accession>K2NRU5</accession>
<dbReference type="OrthoDB" id="262628at2759"/>
<reference evidence="2 3" key="1">
    <citation type="journal article" date="2012" name="BMC Genomics">
        <title>Comparative genomic analysis of human infective Trypanosoma cruzi lineages with the bat-restricted subspecies T. cruzi marinkellei.</title>
        <authorList>
            <person name="Franzen O."/>
            <person name="Talavera-Lopez C."/>
            <person name="Ochaya S."/>
            <person name="Butler C.E."/>
            <person name="Messenger L.A."/>
            <person name="Lewis M.D."/>
            <person name="Llewellyn M.S."/>
            <person name="Marinkelle C.J."/>
            <person name="Tyler K.M."/>
            <person name="Miles M.A."/>
            <person name="Andersson B."/>
        </authorList>
    </citation>
    <scope>NUCLEOTIDE SEQUENCE [LARGE SCALE GENOMIC DNA]</scope>
    <source>
        <strain evidence="2 3">B7</strain>
    </source>
</reference>
<keyword evidence="3" id="KW-1185">Reference proteome</keyword>
<evidence type="ECO:0000313" key="2">
    <source>
        <dbReference type="EMBL" id="EKF31702.1"/>
    </source>
</evidence>
<feature type="region of interest" description="Disordered" evidence="1">
    <location>
        <begin position="275"/>
        <end position="367"/>
    </location>
</feature>
<gene>
    <name evidence="2" type="ORF">MOQ_004457</name>
</gene>